<keyword evidence="3" id="KW-1185">Reference proteome</keyword>
<feature type="region of interest" description="Disordered" evidence="1">
    <location>
        <begin position="1"/>
        <end position="86"/>
    </location>
</feature>
<evidence type="ECO:0000256" key="1">
    <source>
        <dbReference type="SAM" id="MobiDB-lite"/>
    </source>
</evidence>
<dbReference type="Proteomes" id="UP000748025">
    <property type="component" value="Unassembled WGS sequence"/>
</dbReference>
<organism evidence="2 3">
    <name type="scientific">Claviceps pusilla</name>
    <dbReference type="NCBI Taxonomy" id="123648"/>
    <lineage>
        <taxon>Eukaryota</taxon>
        <taxon>Fungi</taxon>
        <taxon>Dikarya</taxon>
        <taxon>Ascomycota</taxon>
        <taxon>Pezizomycotina</taxon>
        <taxon>Sordariomycetes</taxon>
        <taxon>Hypocreomycetidae</taxon>
        <taxon>Hypocreales</taxon>
        <taxon>Clavicipitaceae</taxon>
        <taxon>Claviceps</taxon>
    </lineage>
</organism>
<name>A0A9P7NAD9_9HYPO</name>
<reference evidence="2" key="1">
    <citation type="journal article" date="2020" name="bioRxiv">
        <title>Whole genome comparisons of ergot fungi reveals the divergence and evolution of species within the genus Claviceps are the result of varying mechanisms driving genome evolution and host range expansion.</title>
        <authorList>
            <person name="Wyka S.A."/>
            <person name="Mondo S.J."/>
            <person name="Liu M."/>
            <person name="Dettman J."/>
            <person name="Nalam V."/>
            <person name="Broders K.D."/>
        </authorList>
    </citation>
    <scope>NUCLEOTIDE SEQUENCE</scope>
    <source>
        <strain evidence="2">CCC 602</strain>
    </source>
</reference>
<gene>
    <name evidence="2" type="ORF">E4U43_001344</name>
</gene>
<evidence type="ECO:0000313" key="2">
    <source>
        <dbReference type="EMBL" id="KAG6001342.1"/>
    </source>
</evidence>
<evidence type="ECO:0000313" key="3">
    <source>
        <dbReference type="Proteomes" id="UP000748025"/>
    </source>
</evidence>
<proteinExistence type="predicted"/>
<comment type="caution">
    <text evidence="2">The sequence shown here is derived from an EMBL/GenBank/DDBJ whole genome shotgun (WGS) entry which is preliminary data.</text>
</comment>
<accession>A0A9P7NAD9</accession>
<dbReference type="EMBL" id="SRPW01001439">
    <property type="protein sequence ID" value="KAG6001342.1"/>
    <property type="molecule type" value="Genomic_DNA"/>
</dbReference>
<dbReference type="AlphaFoldDB" id="A0A9P7NAD9"/>
<feature type="compositionally biased region" description="Basic and acidic residues" evidence="1">
    <location>
        <begin position="36"/>
        <end position="61"/>
    </location>
</feature>
<dbReference type="OrthoDB" id="5335351at2759"/>
<sequence length="177" mass="19757">MSSPPGSPSSPSVMSEASSREDEQPAGDDTITLSDIEQRPPPHGDDHDHHDDHDDLPDERLNGNGASASPRMTSVTSPPPADVPPFDWEQFEARYESALKEADAEERDILQEAQSLSKYFQTWASAASAHDDERAVKRLRTRQRFVNLSEEKMAQKQKHYEEVVRAFESALALLKST</sequence>
<protein>
    <submittedName>
        <fullName evidence="2">Uncharacterized protein</fullName>
    </submittedName>
</protein>
<feature type="compositionally biased region" description="Polar residues" evidence="1">
    <location>
        <begin position="64"/>
        <end position="76"/>
    </location>
</feature>